<dbReference type="AlphaFoldDB" id="A0AAW6IJF6"/>
<dbReference type="EMBL" id="JAQQPO010000028">
    <property type="protein sequence ID" value="MDC7960643.1"/>
    <property type="molecule type" value="Genomic_DNA"/>
</dbReference>
<name>A0AAW6IJF6_BACOV</name>
<evidence type="ECO:0000313" key="1">
    <source>
        <dbReference type="EMBL" id="MDC7960643.1"/>
    </source>
</evidence>
<comment type="caution">
    <text evidence="1">The sequence shown here is derived from an EMBL/GenBank/DDBJ whole genome shotgun (WGS) entry which is preliminary data.</text>
</comment>
<accession>A0AAW6IJF6</accession>
<protein>
    <submittedName>
        <fullName evidence="1">Uncharacterized protein</fullName>
    </submittedName>
</protein>
<sequence length="169" mass="19116">MAYAIKESNHPALSNGTVVYLINNESKDCYFFRYSDSKNELSQNPIAKGTYDFSVKLENGFGNSSPTYAIPYLTLNYASDEQGNFTDASTPPTPHKLRFELFDGVTSVNAVINLIQRYLKIDWEQLINKALTRSDYLIIPTLKTTIDNTDYTIIGTLDTRPEIPENILE</sequence>
<gene>
    <name evidence="1" type="ORF">PQ628_20810</name>
</gene>
<dbReference type="Proteomes" id="UP001215078">
    <property type="component" value="Unassembled WGS sequence"/>
</dbReference>
<proteinExistence type="predicted"/>
<organism evidence="1 2">
    <name type="scientific">Bacteroides ovatus</name>
    <dbReference type="NCBI Taxonomy" id="28116"/>
    <lineage>
        <taxon>Bacteria</taxon>
        <taxon>Pseudomonadati</taxon>
        <taxon>Bacteroidota</taxon>
        <taxon>Bacteroidia</taxon>
        <taxon>Bacteroidales</taxon>
        <taxon>Bacteroidaceae</taxon>
        <taxon>Bacteroides</taxon>
    </lineage>
</organism>
<reference evidence="1" key="1">
    <citation type="submission" date="2022-10" db="EMBL/GenBank/DDBJ databases">
        <title>Human gut microbiome strain richness.</title>
        <authorList>
            <person name="Chen-Liaw A."/>
        </authorList>
    </citation>
    <scope>NUCLEOTIDE SEQUENCE</scope>
    <source>
        <strain evidence="1">RTP21484st1_H8_RTP21484_190118</strain>
    </source>
</reference>
<evidence type="ECO:0000313" key="2">
    <source>
        <dbReference type="Proteomes" id="UP001215078"/>
    </source>
</evidence>